<protein>
    <submittedName>
        <fullName evidence="2">Uncharacterized protein</fullName>
    </submittedName>
</protein>
<keyword evidence="3" id="KW-1185">Reference proteome</keyword>
<feature type="compositionally biased region" description="Basic residues" evidence="1">
    <location>
        <begin position="1"/>
        <end position="11"/>
    </location>
</feature>
<proteinExistence type="predicted"/>
<sequence length="118" mass="13448">MKRRKNIKRRGNSNAELAKWSDHNRNQTEISNKWNSSVHMTVRPDCNHCSLMSTAELVTLILSNVHPSDKYLEFSVHTDCDNMAVVARRAVCLLKLEIARCVLPKSVESPNSESSRKI</sequence>
<evidence type="ECO:0000256" key="1">
    <source>
        <dbReference type="SAM" id="MobiDB-lite"/>
    </source>
</evidence>
<name>A0AAV4R986_9ARAC</name>
<evidence type="ECO:0000313" key="3">
    <source>
        <dbReference type="Proteomes" id="UP001054837"/>
    </source>
</evidence>
<dbReference type="EMBL" id="BPLQ01005757">
    <property type="protein sequence ID" value="GIY16967.1"/>
    <property type="molecule type" value="Genomic_DNA"/>
</dbReference>
<organism evidence="2 3">
    <name type="scientific">Caerostris darwini</name>
    <dbReference type="NCBI Taxonomy" id="1538125"/>
    <lineage>
        <taxon>Eukaryota</taxon>
        <taxon>Metazoa</taxon>
        <taxon>Ecdysozoa</taxon>
        <taxon>Arthropoda</taxon>
        <taxon>Chelicerata</taxon>
        <taxon>Arachnida</taxon>
        <taxon>Araneae</taxon>
        <taxon>Araneomorphae</taxon>
        <taxon>Entelegynae</taxon>
        <taxon>Araneoidea</taxon>
        <taxon>Araneidae</taxon>
        <taxon>Caerostris</taxon>
    </lineage>
</organism>
<gene>
    <name evidence="2" type="ORF">CDAR_544301</name>
</gene>
<evidence type="ECO:0000313" key="2">
    <source>
        <dbReference type="EMBL" id="GIY16967.1"/>
    </source>
</evidence>
<comment type="caution">
    <text evidence="2">The sequence shown here is derived from an EMBL/GenBank/DDBJ whole genome shotgun (WGS) entry which is preliminary data.</text>
</comment>
<reference evidence="2 3" key="1">
    <citation type="submission" date="2021-06" db="EMBL/GenBank/DDBJ databases">
        <title>Caerostris darwini draft genome.</title>
        <authorList>
            <person name="Kono N."/>
            <person name="Arakawa K."/>
        </authorList>
    </citation>
    <scope>NUCLEOTIDE SEQUENCE [LARGE SCALE GENOMIC DNA]</scope>
</reference>
<dbReference type="Proteomes" id="UP001054837">
    <property type="component" value="Unassembled WGS sequence"/>
</dbReference>
<dbReference type="AlphaFoldDB" id="A0AAV4R986"/>
<accession>A0AAV4R986</accession>
<feature type="region of interest" description="Disordered" evidence="1">
    <location>
        <begin position="1"/>
        <end position="22"/>
    </location>
</feature>